<proteinExistence type="predicted"/>
<protein>
    <submittedName>
        <fullName evidence="1">G5 domain-containing protein</fullName>
    </submittedName>
</protein>
<organism evidence="1 2">
    <name type="scientific">Aristaeella lactis</name>
    <dbReference type="NCBI Taxonomy" id="3046383"/>
    <lineage>
        <taxon>Bacteria</taxon>
        <taxon>Bacillati</taxon>
        <taxon>Bacillota</taxon>
        <taxon>Clostridia</taxon>
        <taxon>Eubacteriales</taxon>
        <taxon>Aristaeellaceae</taxon>
        <taxon>Aristaeella</taxon>
    </lineage>
</organism>
<comment type="caution">
    <text evidence="1">The sequence shown here is derived from an EMBL/GenBank/DDBJ whole genome shotgun (WGS) entry which is preliminary data.</text>
</comment>
<accession>A0AC61PIY0</accession>
<evidence type="ECO:0000313" key="1">
    <source>
        <dbReference type="EMBL" id="SMC41669.1"/>
    </source>
</evidence>
<evidence type="ECO:0000313" key="2">
    <source>
        <dbReference type="Proteomes" id="UP000192328"/>
    </source>
</evidence>
<dbReference type="EMBL" id="FWXZ01000001">
    <property type="protein sequence ID" value="SMC41669.1"/>
    <property type="molecule type" value="Genomic_DNA"/>
</dbReference>
<sequence>MAGRRTDRVNQTNGNQIPQRVEDAARTMMNNASSGPRRGYIPNAAGRQQIPQQQWQQIPPGYYNNAQNQQPPYGGYYAPQQPQQAYYQPQQPANGAQRGYVPVGGSTGKKPKTKKKGHKVLTVLACLVLIAALGTGGYFAITNHIRTQTINDKVTPYDGLFCPGVYVDGIHLGGMTPEQAENSVISQIRQQHDNWKVQLTYNGEVLGEINADMLGFSVDTATVLTNAWAQGHTGTAEQRYDAMLRLEQEPYEDYTAKPEGNTQVIDQKLAEIKEKIDTPARDATMTFDPSQSYPFLFEEEVYGRVLDTAPLKEQLYHMVSTMETGSVEIQPEPIEPMVKVNDLRSTCALRAEATTKIDHHSTDERNKNIARAFEFINGTVLKPGDTFSFNKVVGERSLARGFYEAIEYVSGEHVTGVGGGACQASTTVYQAALKAGLNVTKRYFHNDKVSYADYGLDATVYWDRKDLVFKNNTSGNIYITAVVEKDPDGKKKSSLRTRVDIYGMYRGDVRYELQSEIAETIINTQKPKYKKDTNGEYTSYKDEQVTVVEARDGMKVNVYLVEYTGAFLTDRKLLYTDTYEPQPEVIYVGTKNR</sequence>
<reference evidence="1" key="1">
    <citation type="submission" date="2017-04" db="EMBL/GenBank/DDBJ databases">
        <authorList>
            <person name="Varghese N."/>
            <person name="Submissions S."/>
        </authorList>
    </citation>
    <scope>NUCLEOTIDE SEQUENCE</scope>
    <source>
        <strain evidence="1">WTE2008</strain>
    </source>
</reference>
<dbReference type="Proteomes" id="UP000192328">
    <property type="component" value="Unassembled WGS sequence"/>
</dbReference>
<keyword evidence="2" id="KW-1185">Reference proteome</keyword>
<gene>
    <name evidence="1" type="ORF">SAMN06297397_0776</name>
</gene>
<name>A0AC61PIY0_9FIRM</name>